<dbReference type="AlphaFoldDB" id="A0AAN5VR50"/>
<dbReference type="Proteomes" id="UP000878956">
    <property type="component" value="Unassembled WGS sequence"/>
</dbReference>
<name>A0AAN5VR50_CLODI</name>
<dbReference type="Pfam" id="PF04519">
    <property type="entry name" value="Bactofilin"/>
    <property type="match status" value="1"/>
</dbReference>
<reference evidence="1" key="2">
    <citation type="submission" date="2021-06" db="EMBL/GenBank/DDBJ databases">
        <authorList>
            <consortium name="NCBI Pathogen Detection Project"/>
        </authorList>
    </citation>
    <scope>NUCLEOTIDE SEQUENCE</scope>
    <source>
        <strain evidence="1">HN1000</strain>
    </source>
</reference>
<dbReference type="EMBL" id="DAEPXK010000119">
    <property type="protein sequence ID" value="HBH1544632.1"/>
    <property type="molecule type" value="Genomic_DNA"/>
</dbReference>
<organism evidence="1 2">
    <name type="scientific">Clostridioides difficile</name>
    <name type="common">Peptoclostridium difficile</name>
    <dbReference type="NCBI Taxonomy" id="1496"/>
    <lineage>
        <taxon>Bacteria</taxon>
        <taxon>Bacillati</taxon>
        <taxon>Bacillota</taxon>
        <taxon>Clostridia</taxon>
        <taxon>Peptostreptococcales</taxon>
        <taxon>Peptostreptococcaceae</taxon>
        <taxon>Clostridioides</taxon>
    </lineage>
</organism>
<dbReference type="InterPro" id="IPR007607">
    <property type="entry name" value="BacA/B"/>
</dbReference>
<comment type="caution">
    <text evidence="1">The sequence shown here is derived from an EMBL/GenBank/DDBJ whole genome shotgun (WGS) entry which is preliminary data.</text>
</comment>
<evidence type="ECO:0000313" key="2">
    <source>
        <dbReference type="Proteomes" id="UP000878956"/>
    </source>
</evidence>
<evidence type="ECO:0000313" key="1">
    <source>
        <dbReference type="EMBL" id="HBH1544632.1"/>
    </source>
</evidence>
<gene>
    <name evidence="1" type="ORF">KRM00_004191</name>
</gene>
<reference evidence="1" key="1">
    <citation type="journal article" date="2018" name="Genome Biol.">
        <title>SKESA: strategic k-mer extension for scrupulous assemblies.</title>
        <authorList>
            <person name="Souvorov A."/>
            <person name="Agarwala R."/>
            <person name="Lipman D.J."/>
        </authorList>
    </citation>
    <scope>NUCLEOTIDE SEQUENCE</scope>
    <source>
        <strain evidence="1">HN1000</strain>
    </source>
</reference>
<accession>A0AAN5VR50</accession>
<protein>
    <submittedName>
        <fullName evidence="1">Polymer-forming cytoskeletal protein</fullName>
    </submittedName>
</protein>
<sequence length="122" mass="12827">MFSKKIKSIKHGKVVINGKTIKVPSNSNVSIINGILYVNEKEYMDGEIENKEIIDITIEGNVKDINCSGSVEVRGNVSGSIDCGGSATIEGSVKGDIDCGGNCHVQGDCKGDIDAGGNVNIR</sequence>
<proteinExistence type="predicted"/>